<dbReference type="EMBL" id="OUUZ01000009">
    <property type="protein sequence ID" value="SPQ22638.1"/>
    <property type="molecule type" value="Genomic_DNA"/>
</dbReference>
<dbReference type="AlphaFoldDB" id="A0A446BJH9"/>
<name>A0A446BJH9_9PEZI</name>
<reference evidence="1 2" key="1">
    <citation type="submission" date="2018-04" db="EMBL/GenBank/DDBJ databases">
        <authorList>
            <person name="Huttner S."/>
            <person name="Dainat J."/>
        </authorList>
    </citation>
    <scope>NUCLEOTIDE SEQUENCE [LARGE SCALE GENOMIC DNA]</scope>
</reference>
<dbReference type="Proteomes" id="UP000289323">
    <property type="component" value="Unassembled WGS sequence"/>
</dbReference>
<gene>
    <name evidence="1" type="ORF">TT172_LOCUS5057</name>
</gene>
<proteinExistence type="predicted"/>
<organism evidence="1 2">
    <name type="scientific">Thermothielavioides terrestris</name>
    <dbReference type="NCBI Taxonomy" id="2587410"/>
    <lineage>
        <taxon>Eukaryota</taxon>
        <taxon>Fungi</taxon>
        <taxon>Dikarya</taxon>
        <taxon>Ascomycota</taxon>
        <taxon>Pezizomycotina</taxon>
        <taxon>Sordariomycetes</taxon>
        <taxon>Sordariomycetidae</taxon>
        <taxon>Sordariales</taxon>
        <taxon>Chaetomiaceae</taxon>
        <taxon>Thermothielavioides</taxon>
    </lineage>
</organism>
<accession>A0A446BJH9</accession>
<protein>
    <submittedName>
        <fullName evidence="1">589b57c8-d060-4fbc-941a-dcdb1607e26a</fullName>
    </submittedName>
</protein>
<evidence type="ECO:0000313" key="2">
    <source>
        <dbReference type="Proteomes" id="UP000289323"/>
    </source>
</evidence>
<sequence>MSFNRVIAKKVLGHVVTPGGKRLVLSAATKTTAWERPDFAADAMKAPLEEAVVANESVLPTNTAEVILREGDHTSASDASSHITAVCMDSSGNFIKSVHLSTSK</sequence>
<evidence type="ECO:0000313" key="1">
    <source>
        <dbReference type="EMBL" id="SPQ22638.1"/>
    </source>
</evidence>